<dbReference type="InterPro" id="IPR041698">
    <property type="entry name" value="Methyltransf_25"/>
</dbReference>
<dbReference type="Gene3D" id="3.40.50.150">
    <property type="entry name" value="Vaccinia Virus protein VP39"/>
    <property type="match status" value="1"/>
</dbReference>
<dbReference type="Pfam" id="PF13649">
    <property type="entry name" value="Methyltransf_25"/>
    <property type="match status" value="1"/>
</dbReference>
<dbReference type="GO" id="GO:0032259">
    <property type="term" value="P:methylation"/>
    <property type="evidence" value="ECO:0007669"/>
    <property type="project" value="UniProtKB-KW"/>
</dbReference>
<feature type="region of interest" description="Disordered" evidence="3">
    <location>
        <begin position="179"/>
        <end position="222"/>
    </location>
</feature>
<dbReference type="GO" id="GO:0008168">
    <property type="term" value="F:methyltransferase activity"/>
    <property type="evidence" value="ECO:0007669"/>
    <property type="project" value="UniProtKB-KW"/>
</dbReference>
<feature type="compositionally biased region" description="Basic and acidic residues" evidence="3">
    <location>
        <begin position="179"/>
        <end position="189"/>
    </location>
</feature>
<keyword evidence="1 5" id="KW-0489">Methyltransferase</keyword>
<dbReference type="PANTHER" id="PTHR43861:SF1">
    <property type="entry name" value="TRANS-ACONITATE 2-METHYLTRANSFERASE"/>
    <property type="match status" value="1"/>
</dbReference>
<name>A0ABU4H4Y3_9MICO</name>
<dbReference type="PANTHER" id="PTHR43861">
    <property type="entry name" value="TRANS-ACONITATE 2-METHYLTRANSFERASE-RELATED"/>
    <property type="match status" value="1"/>
</dbReference>
<dbReference type="Proteomes" id="UP001283109">
    <property type="component" value="Unassembled WGS sequence"/>
</dbReference>
<keyword evidence="2 5" id="KW-0808">Transferase</keyword>
<dbReference type="RefSeq" id="WP_318354251.1">
    <property type="nucleotide sequence ID" value="NZ_JAWQEV010000004.1"/>
</dbReference>
<dbReference type="EMBL" id="JAWQEV010000004">
    <property type="protein sequence ID" value="MDW4573734.1"/>
    <property type="molecule type" value="Genomic_DNA"/>
</dbReference>
<comment type="caution">
    <text evidence="5">The sequence shown here is derived from an EMBL/GenBank/DDBJ whole genome shotgun (WGS) entry which is preliminary data.</text>
</comment>
<dbReference type="SUPFAM" id="SSF53335">
    <property type="entry name" value="S-adenosyl-L-methionine-dependent methyltransferases"/>
    <property type="match status" value="1"/>
</dbReference>
<evidence type="ECO:0000256" key="2">
    <source>
        <dbReference type="ARBA" id="ARBA00022679"/>
    </source>
</evidence>
<proteinExistence type="predicted"/>
<evidence type="ECO:0000259" key="4">
    <source>
        <dbReference type="Pfam" id="PF13649"/>
    </source>
</evidence>
<evidence type="ECO:0000256" key="3">
    <source>
        <dbReference type="SAM" id="MobiDB-lite"/>
    </source>
</evidence>
<gene>
    <name evidence="5" type="ORF">R8Z58_13215</name>
</gene>
<organism evidence="5 6">
    <name type="scientific">Microbacterium arthrosphaerae</name>
    <dbReference type="NCBI Taxonomy" id="792652"/>
    <lineage>
        <taxon>Bacteria</taxon>
        <taxon>Bacillati</taxon>
        <taxon>Actinomycetota</taxon>
        <taxon>Actinomycetes</taxon>
        <taxon>Micrococcales</taxon>
        <taxon>Microbacteriaceae</taxon>
        <taxon>Microbacterium</taxon>
    </lineage>
</organism>
<dbReference type="EC" id="2.1.-.-" evidence="5"/>
<reference evidence="5 6" key="1">
    <citation type="submission" date="2023-11" db="EMBL/GenBank/DDBJ databases">
        <title>Draft genome sequence of Microbacterium arthrosphaerae JCM 30492.</title>
        <authorList>
            <person name="Zhang G."/>
            <person name="Ding Y."/>
        </authorList>
    </citation>
    <scope>NUCLEOTIDE SEQUENCE [LARGE SCALE GENOMIC DNA]</scope>
    <source>
        <strain evidence="5 6">JCM 30492</strain>
    </source>
</reference>
<dbReference type="InterPro" id="IPR029063">
    <property type="entry name" value="SAM-dependent_MTases_sf"/>
</dbReference>
<feature type="domain" description="Methyltransferase" evidence="4">
    <location>
        <begin position="46"/>
        <end position="135"/>
    </location>
</feature>
<evidence type="ECO:0000256" key="1">
    <source>
        <dbReference type="ARBA" id="ARBA00022603"/>
    </source>
</evidence>
<evidence type="ECO:0000313" key="5">
    <source>
        <dbReference type="EMBL" id="MDW4573734.1"/>
    </source>
</evidence>
<protein>
    <submittedName>
        <fullName evidence="5">Class I SAM-dependent methyltransferase</fullName>
        <ecNumber evidence="5">2.1.-.-</ecNumber>
    </submittedName>
</protein>
<evidence type="ECO:0000313" key="6">
    <source>
        <dbReference type="Proteomes" id="UP001283109"/>
    </source>
</evidence>
<keyword evidence="6" id="KW-1185">Reference proteome</keyword>
<sequence length="222" mass="23659">MPSDVEAAYSNRAAEYVEKIGSVTAAHPSDRQLIASWAAQVTGPLLDAGCGPGQWTAYLAEQGNDARGIDQVPEFIDHARRTHPSVGFELGSFDRLPDATGSVGGILAWYSLIHHEPATVRATLKEFARVLRPGGGLLTGFFIGPAVEPFDHTVVTGYRWPPEALGDELRAAGFEVVETHTRTGRDPKPRPHGAIIAELTSPWSTTAGRADAPPSTGSSTRP</sequence>
<accession>A0ABU4H4Y3</accession>
<dbReference type="CDD" id="cd02440">
    <property type="entry name" value="AdoMet_MTases"/>
    <property type="match status" value="1"/>
</dbReference>